<dbReference type="Gene3D" id="3.30.160.60">
    <property type="entry name" value="Classic Zinc Finger"/>
    <property type="match status" value="1"/>
</dbReference>
<feature type="non-terminal residue" evidence="4">
    <location>
        <position position="1"/>
    </location>
</feature>
<evidence type="ECO:0000256" key="2">
    <source>
        <dbReference type="SAM" id="MobiDB-lite"/>
    </source>
</evidence>
<dbReference type="SUPFAM" id="SSF57667">
    <property type="entry name" value="beta-beta-alpha zinc fingers"/>
    <property type="match status" value="1"/>
</dbReference>
<dbReference type="PANTHER" id="PTHR45730">
    <property type="entry name" value="ZINC FINGER PROTEIN JAGGED"/>
    <property type="match status" value="1"/>
</dbReference>
<organism evidence="4 5">
    <name type="scientific">Musa troglodytarum</name>
    <name type="common">fe'i banana</name>
    <dbReference type="NCBI Taxonomy" id="320322"/>
    <lineage>
        <taxon>Eukaryota</taxon>
        <taxon>Viridiplantae</taxon>
        <taxon>Streptophyta</taxon>
        <taxon>Embryophyta</taxon>
        <taxon>Tracheophyta</taxon>
        <taxon>Spermatophyta</taxon>
        <taxon>Magnoliopsida</taxon>
        <taxon>Liliopsida</taxon>
        <taxon>Zingiberales</taxon>
        <taxon>Musaceae</taxon>
        <taxon>Musa</taxon>
    </lineage>
</organism>
<dbReference type="PROSITE" id="PS50157">
    <property type="entry name" value="ZINC_FINGER_C2H2_2"/>
    <property type="match status" value="1"/>
</dbReference>
<name>A0A9E7F6J0_9LILI</name>
<accession>A0A9E7F6J0</accession>
<feature type="region of interest" description="Disordered" evidence="2">
    <location>
        <begin position="80"/>
        <end position="134"/>
    </location>
</feature>
<dbReference type="GO" id="GO:0008270">
    <property type="term" value="F:zinc ion binding"/>
    <property type="evidence" value="ECO:0007669"/>
    <property type="project" value="UniProtKB-KW"/>
</dbReference>
<evidence type="ECO:0000256" key="1">
    <source>
        <dbReference type="PROSITE-ProRule" id="PRU00042"/>
    </source>
</evidence>
<keyword evidence="1" id="KW-0479">Metal-binding</keyword>
<dbReference type="Proteomes" id="UP001055439">
    <property type="component" value="Chromosome 2"/>
</dbReference>
<protein>
    <submittedName>
        <fullName evidence="4">Zinc finger protein</fullName>
    </submittedName>
</protein>
<dbReference type="InterPro" id="IPR036236">
    <property type="entry name" value="Znf_C2H2_sf"/>
</dbReference>
<dbReference type="PANTHER" id="PTHR45730:SF108">
    <property type="entry name" value="PROTEIN LATE FLOWERING"/>
    <property type="match status" value="1"/>
</dbReference>
<evidence type="ECO:0000313" key="5">
    <source>
        <dbReference type="Proteomes" id="UP001055439"/>
    </source>
</evidence>
<evidence type="ECO:0000259" key="3">
    <source>
        <dbReference type="PROSITE" id="PS50157"/>
    </source>
</evidence>
<sequence length="273" mass="29235">ISALLASAVLFSSQHGRSALNDLLPERTLLAPFPHPYLDLFQSLLAVLTIQQDMSLGAKRFRPSGVGSPDMMLSFSSHKMVGETQRHTPISSPLPSEESKMESESRSPPPPPSSVDLSLTLASSSSPSSGRRGARDARLFPCLFCDKKFLKSQALGGHQNAHKKERSTGWNSYLYLPPAAGGDPLKPYPFSLASHSCRPITSSYPLGHLSGSVSSYCTDAVDLLNWQRASHPQQPHAQDLLGSAAAAATAAAGTTTTVGEDRAKLDLSLRLWS</sequence>
<dbReference type="AlphaFoldDB" id="A0A9E7F6J0"/>
<proteinExistence type="predicted"/>
<keyword evidence="5" id="KW-1185">Reference proteome</keyword>
<feature type="domain" description="C2H2-type" evidence="3">
    <location>
        <begin position="140"/>
        <end position="167"/>
    </location>
</feature>
<dbReference type="EMBL" id="CP097504">
    <property type="protein sequence ID" value="URD90679.1"/>
    <property type="molecule type" value="Genomic_DNA"/>
</dbReference>
<evidence type="ECO:0000313" key="4">
    <source>
        <dbReference type="EMBL" id="URD90679.1"/>
    </source>
</evidence>
<dbReference type="InterPro" id="IPR045320">
    <property type="entry name" value="JAGGED/SL1-like"/>
</dbReference>
<dbReference type="GO" id="GO:0003700">
    <property type="term" value="F:DNA-binding transcription factor activity"/>
    <property type="evidence" value="ECO:0007669"/>
    <property type="project" value="InterPro"/>
</dbReference>
<feature type="compositionally biased region" description="Low complexity" evidence="2">
    <location>
        <begin position="114"/>
        <end position="129"/>
    </location>
</feature>
<keyword evidence="1" id="KW-0863">Zinc-finger</keyword>
<dbReference type="OrthoDB" id="1915958at2759"/>
<dbReference type="PROSITE" id="PS00028">
    <property type="entry name" value="ZINC_FINGER_C2H2_1"/>
    <property type="match status" value="1"/>
</dbReference>
<dbReference type="InterPro" id="IPR013087">
    <property type="entry name" value="Znf_C2H2_type"/>
</dbReference>
<gene>
    <name evidence="4" type="ORF">MUK42_27888</name>
</gene>
<reference evidence="4" key="1">
    <citation type="submission" date="2022-05" db="EMBL/GenBank/DDBJ databases">
        <title>The Musa troglodytarum L. genome provides insights into the mechanism of non-climacteric behaviour and enrichment of carotenoids.</title>
        <authorList>
            <person name="Wang J."/>
        </authorList>
    </citation>
    <scope>NUCLEOTIDE SEQUENCE</scope>
    <source>
        <tissue evidence="4">Leaf</tissue>
    </source>
</reference>
<keyword evidence="1" id="KW-0862">Zinc</keyword>